<protein>
    <recommendedName>
        <fullName evidence="4">Capsular polysaccharide biosynthesis protein</fullName>
    </recommendedName>
</protein>
<feature type="transmembrane region" description="Helical" evidence="1">
    <location>
        <begin position="163"/>
        <end position="183"/>
    </location>
</feature>
<dbReference type="InterPro" id="IPR027417">
    <property type="entry name" value="P-loop_NTPase"/>
</dbReference>
<evidence type="ECO:0000313" key="2">
    <source>
        <dbReference type="EMBL" id="WXB76099.1"/>
    </source>
</evidence>
<evidence type="ECO:0000256" key="1">
    <source>
        <dbReference type="SAM" id="Phobius"/>
    </source>
</evidence>
<keyword evidence="1" id="KW-0472">Membrane</keyword>
<dbReference type="Proteomes" id="UP001382727">
    <property type="component" value="Chromosome"/>
</dbReference>
<dbReference type="PANTHER" id="PTHR32309">
    <property type="entry name" value="TYROSINE-PROTEIN KINASE"/>
    <property type="match status" value="1"/>
</dbReference>
<feature type="transmembrane region" description="Helical" evidence="1">
    <location>
        <begin position="20"/>
        <end position="37"/>
    </location>
</feature>
<dbReference type="Gene3D" id="3.40.50.300">
    <property type="entry name" value="P-loop containing nucleotide triphosphate hydrolases"/>
    <property type="match status" value="1"/>
</dbReference>
<accession>A0ABZ2MGB9</accession>
<dbReference type="PANTHER" id="PTHR32309:SF31">
    <property type="entry name" value="CAPSULAR EXOPOLYSACCHARIDE FAMILY"/>
    <property type="match status" value="1"/>
</dbReference>
<sequence length="416" mass="44341">MRESGAGSTLRRGLRRHWRIAMAVFMTWTAVATFYVLSLSPQYAAVSVVSIVPDGPEAASSDFISVTASRYAVAMTSTGRLQAIARQTGVSPDELEQSVTIDTTAPSANLRVTATFPDPQMSVSVANAVADNAVNLSQDTDQLSTTKVAPAAVQNPSFASSRWVLFALLLLAGAALAAWIAYLRQRLEPTVQDEADLERVTGVRSLMSIDARVSTPNDADSRTIAMRQAQALQLALPHVVGGSLHQITLVGVGTARGTATAAYLLAKTLARGERVLLIDEDVDATLSGLVHDVTRTPLNDALSAGHAPPLPPQSHTGMQLLAQPKTGQSIDVHEIDIRTWTDFLEGTAQDWDKVVLATPIFEADAEFRQRPLPSSNAVLVVPRGASEAAVRVAARRVRLIHGDLRGSMIFDGPADS</sequence>
<proteinExistence type="predicted"/>
<evidence type="ECO:0000313" key="3">
    <source>
        <dbReference type="Proteomes" id="UP001382727"/>
    </source>
</evidence>
<keyword evidence="3" id="KW-1185">Reference proteome</keyword>
<dbReference type="EMBL" id="CP144913">
    <property type="protein sequence ID" value="WXB76099.1"/>
    <property type="molecule type" value="Genomic_DNA"/>
</dbReference>
<dbReference type="InterPro" id="IPR050445">
    <property type="entry name" value="Bact_polysacc_biosynth/exp"/>
</dbReference>
<organism evidence="2 3">
    <name type="scientific">Janibacter alittae</name>
    <dbReference type="NCBI Taxonomy" id="3115209"/>
    <lineage>
        <taxon>Bacteria</taxon>
        <taxon>Bacillati</taxon>
        <taxon>Actinomycetota</taxon>
        <taxon>Actinomycetes</taxon>
        <taxon>Micrococcales</taxon>
        <taxon>Intrasporangiaceae</taxon>
        <taxon>Janibacter</taxon>
    </lineage>
</organism>
<keyword evidence="1" id="KW-1133">Transmembrane helix</keyword>
<name>A0ABZ2MGB9_9MICO</name>
<keyword evidence="1" id="KW-0812">Transmembrane</keyword>
<gene>
    <name evidence="2" type="ORF">V1351_14320</name>
</gene>
<dbReference type="RefSeq" id="WP_338748866.1">
    <property type="nucleotide sequence ID" value="NZ_CP144913.1"/>
</dbReference>
<evidence type="ECO:0008006" key="4">
    <source>
        <dbReference type="Google" id="ProtNLM"/>
    </source>
</evidence>
<reference evidence="2 3" key="1">
    <citation type="submission" date="2024-02" db="EMBL/GenBank/DDBJ databases">
        <title>Janibacter sp. nov., isolated from gut of marine sandworm.</title>
        <authorList>
            <person name="Kim B."/>
            <person name="Jun M.O."/>
            <person name="Shin N.-R."/>
        </authorList>
    </citation>
    <scope>NUCLEOTIDE SEQUENCE [LARGE SCALE GENOMIC DNA]</scope>
    <source>
        <strain evidence="2 3">A1S7</strain>
    </source>
</reference>